<sequence>MIVFDSSTLILLAKTDLLELFVLDFRGKVFIPPKVKTEACIEKREETPLIVTLIKDKRIEVLEAKNSRQIKKFMDDFNIDAGEAEALTRAIQEGAGIVATDDRNAIRACKILKLDFVSAIAVLIRAFEKNLIDRDEAVVKLQKLASIGRYSRTIIEDAIKKIKEI</sequence>
<dbReference type="Pfam" id="PF11848">
    <property type="entry name" value="DUF3368"/>
    <property type="match status" value="1"/>
</dbReference>
<reference evidence="1 2" key="1">
    <citation type="journal article" date="2013" name="BMC Microbiol.">
        <title>Identification of the type II cytochrome c maturation pathway in anammox bacteria by comparative genomics.</title>
        <authorList>
            <person name="Ferousi C."/>
            <person name="Speth D.R."/>
            <person name="Reimann J."/>
            <person name="Op den Camp H.J."/>
            <person name="Allen J.W."/>
            <person name="Keltjens J.T."/>
            <person name="Jetten M.S."/>
        </authorList>
    </citation>
    <scope>NUCLEOTIDE SEQUENCE [LARGE SCALE GENOMIC DNA]</scope>
    <source>
        <strain evidence="1">RU1</strain>
    </source>
</reference>
<dbReference type="PANTHER" id="PTHR39550:SF1">
    <property type="entry name" value="SLL0658 PROTEIN"/>
    <property type="match status" value="1"/>
</dbReference>
<dbReference type="Proteomes" id="UP000034954">
    <property type="component" value="Unassembled WGS sequence"/>
</dbReference>
<keyword evidence="2" id="KW-1185">Reference proteome</keyword>
<comment type="caution">
    <text evidence="1">The sequence shown here is derived from an EMBL/GenBank/DDBJ whole genome shotgun (WGS) entry which is preliminary data.</text>
</comment>
<organism evidence="1 2">
    <name type="scientific">Candidatus Brocadia fulgida</name>
    <dbReference type="NCBI Taxonomy" id="380242"/>
    <lineage>
        <taxon>Bacteria</taxon>
        <taxon>Pseudomonadati</taxon>
        <taxon>Planctomycetota</taxon>
        <taxon>Candidatus Brocadiia</taxon>
        <taxon>Candidatus Brocadiales</taxon>
        <taxon>Candidatus Brocadiaceae</taxon>
        <taxon>Candidatus Brocadia</taxon>
    </lineage>
</organism>
<dbReference type="InterPro" id="IPR021799">
    <property type="entry name" value="PIN-like_prokaryotic"/>
</dbReference>
<protein>
    <recommendedName>
        <fullName evidence="3">PIN domain-containing protein</fullName>
    </recommendedName>
</protein>
<proteinExistence type="predicted"/>
<evidence type="ECO:0000313" key="2">
    <source>
        <dbReference type="Proteomes" id="UP000034954"/>
    </source>
</evidence>
<dbReference type="AlphaFoldDB" id="A0A0M2UVS2"/>
<accession>A0A0M2UVS2</accession>
<dbReference type="PANTHER" id="PTHR39550">
    <property type="entry name" value="SLL0658 PROTEIN"/>
    <property type="match status" value="1"/>
</dbReference>
<evidence type="ECO:0008006" key="3">
    <source>
        <dbReference type="Google" id="ProtNLM"/>
    </source>
</evidence>
<dbReference type="EMBL" id="LAQJ01000169">
    <property type="protein sequence ID" value="KKO19670.1"/>
    <property type="molecule type" value="Genomic_DNA"/>
</dbReference>
<gene>
    <name evidence="1" type="ORF">BROFUL_01602</name>
</gene>
<evidence type="ECO:0000313" key="1">
    <source>
        <dbReference type="EMBL" id="KKO19670.1"/>
    </source>
</evidence>
<name>A0A0M2UVS2_9BACT</name>